<evidence type="ECO:0000256" key="2">
    <source>
        <dbReference type="ARBA" id="ARBA00010617"/>
    </source>
</evidence>
<dbReference type="PROSITE" id="PS00086">
    <property type="entry name" value="CYTOCHROME_P450"/>
    <property type="match status" value="1"/>
</dbReference>
<evidence type="ECO:0000313" key="8">
    <source>
        <dbReference type="Proteomes" id="UP000813444"/>
    </source>
</evidence>
<evidence type="ECO:0000256" key="4">
    <source>
        <dbReference type="ARBA" id="ARBA00023004"/>
    </source>
</evidence>
<comment type="similarity">
    <text evidence="2 6">Belongs to the cytochrome P450 family.</text>
</comment>
<dbReference type="SUPFAM" id="SSF48264">
    <property type="entry name" value="Cytochrome P450"/>
    <property type="match status" value="1"/>
</dbReference>
<dbReference type="Gene3D" id="1.10.630.10">
    <property type="entry name" value="Cytochrome P450"/>
    <property type="match status" value="1"/>
</dbReference>
<reference evidence="7" key="1">
    <citation type="journal article" date="2021" name="Nat. Commun.">
        <title>Genetic determinants of endophytism in the Arabidopsis root mycobiome.</title>
        <authorList>
            <person name="Mesny F."/>
            <person name="Miyauchi S."/>
            <person name="Thiergart T."/>
            <person name="Pickel B."/>
            <person name="Atanasova L."/>
            <person name="Karlsson M."/>
            <person name="Huettel B."/>
            <person name="Barry K.W."/>
            <person name="Haridas S."/>
            <person name="Chen C."/>
            <person name="Bauer D."/>
            <person name="Andreopoulos W."/>
            <person name="Pangilinan J."/>
            <person name="LaButti K."/>
            <person name="Riley R."/>
            <person name="Lipzen A."/>
            <person name="Clum A."/>
            <person name="Drula E."/>
            <person name="Henrissat B."/>
            <person name="Kohler A."/>
            <person name="Grigoriev I.V."/>
            <person name="Martin F.M."/>
            <person name="Hacquard S."/>
        </authorList>
    </citation>
    <scope>NUCLEOTIDE SEQUENCE</scope>
    <source>
        <strain evidence="7">MPI-CAGE-CH-0235</strain>
    </source>
</reference>
<dbReference type="GO" id="GO:0020037">
    <property type="term" value="F:heme binding"/>
    <property type="evidence" value="ECO:0007669"/>
    <property type="project" value="InterPro"/>
</dbReference>
<proteinExistence type="inferred from homology"/>
<dbReference type="OrthoDB" id="2789670at2759"/>
<dbReference type="GO" id="GO:0005506">
    <property type="term" value="F:iron ion binding"/>
    <property type="evidence" value="ECO:0007669"/>
    <property type="project" value="InterPro"/>
</dbReference>
<gene>
    <name evidence="7" type="ORF">B0I35DRAFT_447041</name>
</gene>
<feature type="binding site" description="axial binding residue" evidence="5">
    <location>
        <position position="364"/>
    </location>
    <ligand>
        <name>heme</name>
        <dbReference type="ChEBI" id="CHEBI:30413"/>
    </ligand>
    <ligandPart>
        <name>Fe</name>
        <dbReference type="ChEBI" id="CHEBI:18248"/>
    </ligandPart>
</feature>
<keyword evidence="8" id="KW-1185">Reference proteome</keyword>
<dbReference type="GO" id="GO:0004497">
    <property type="term" value="F:monooxygenase activity"/>
    <property type="evidence" value="ECO:0007669"/>
    <property type="project" value="UniProtKB-KW"/>
</dbReference>
<dbReference type="CDD" id="cd20615">
    <property type="entry name" value="CYP_GliC-like"/>
    <property type="match status" value="1"/>
</dbReference>
<dbReference type="InterPro" id="IPR050196">
    <property type="entry name" value="Cytochrome_P450_Monoox"/>
</dbReference>
<dbReference type="GO" id="GO:0016705">
    <property type="term" value="F:oxidoreductase activity, acting on paired donors, with incorporation or reduction of molecular oxygen"/>
    <property type="evidence" value="ECO:0007669"/>
    <property type="project" value="InterPro"/>
</dbReference>
<dbReference type="InterPro" id="IPR036396">
    <property type="entry name" value="Cyt_P450_sf"/>
</dbReference>
<evidence type="ECO:0000256" key="1">
    <source>
        <dbReference type="ARBA" id="ARBA00004685"/>
    </source>
</evidence>
<sequence>MAKCKLDTSVCSDTDNCRVLRNPRDVKTVFKDSDKHTKAVNNNAGWLMSELLGQCMGLISGGEYRRARDATTPAFSHKSALSYLSRISAITKEHMKALSGRLDNRIHPVADLRFLPFWIMVDIIYGRISSTLRKELESLVVLRESLWGRMIQGGSTRYSWAQYLPTSTARDLRDFKTRWERFNDEAHDSCGESDATIVSMYAEMKKGSITRQGLLQTIDEMLFANLDVSMGGISWTLMFLASHSKVQDEVRQEAREARISRKSTSWDDYLQSSTTMLAACILEAGRLKPLAAFSVPQSAPTNRVVSGFLVPAGTNFIVDTHALNISNPFWGEDRDQYRPARFLEKKTSDMRYQYWRFGFGPRQCLGKYFVELLIRVLVTELVENYRLGLMENTHWEKNATTWILHPDTELRCESLKVKI</sequence>
<dbReference type="Pfam" id="PF00067">
    <property type="entry name" value="p450"/>
    <property type="match status" value="1"/>
</dbReference>
<comment type="caution">
    <text evidence="7">The sequence shown here is derived from an EMBL/GenBank/DDBJ whole genome shotgun (WGS) entry which is preliminary data.</text>
</comment>
<evidence type="ECO:0000313" key="7">
    <source>
        <dbReference type="EMBL" id="KAH7303234.1"/>
    </source>
</evidence>
<dbReference type="InterPro" id="IPR017972">
    <property type="entry name" value="Cyt_P450_CS"/>
</dbReference>
<comment type="pathway">
    <text evidence="1">Mycotoxin biosynthesis.</text>
</comment>
<dbReference type="AlphaFoldDB" id="A0A8K0SD32"/>
<dbReference type="PRINTS" id="PR00463">
    <property type="entry name" value="EP450I"/>
</dbReference>
<evidence type="ECO:0000256" key="6">
    <source>
        <dbReference type="RuleBase" id="RU000461"/>
    </source>
</evidence>
<protein>
    <submittedName>
        <fullName evidence="7">Cytochrome P450</fullName>
    </submittedName>
</protein>
<accession>A0A8K0SD32</accession>
<name>A0A8K0SD32_9HYPO</name>
<keyword evidence="5 6" id="KW-0349">Heme</keyword>
<keyword evidence="6" id="KW-0560">Oxidoreductase</keyword>
<dbReference type="InterPro" id="IPR001128">
    <property type="entry name" value="Cyt_P450"/>
</dbReference>
<keyword evidence="6" id="KW-0503">Monooxygenase</keyword>
<organism evidence="7 8">
    <name type="scientific">Stachybotrys elegans</name>
    <dbReference type="NCBI Taxonomy" id="80388"/>
    <lineage>
        <taxon>Eukaryota</taxon>
        <taxon>Fungi</taxon>
        <taxon>Dikarya</taxon>
        <taxon>Ascomycota</taxon>
        <taxon>Pezizomycotina</taxon>
        <taxon>Sordariomycetes</taxon>
        <taxon>Hypocreomycetidae</taxon>
        <taxon>Hypocreales</taxon>
        <taxon>Stachybotryaceae</taxon>
        <taxon>Stachybotrys</taxon>
    </lineage>
</organism>
<dbReference type="InterPro" id="IPR002401">
    <property type="entry name" value="Cyt_P450_E_grp-I"/>
</dbReference>
<keyword evidence="3 5" id="KW-0479">Metal-binding</keyword>
<keyword evidence="4 5" id="KW-0408">Iron</keyword>
<dbReference type="PANTHER" id="PTHR24291">
    <property type="entry name" value="CYTOCHROME P450 FAMILY 4"/>
    <property type="match status" value="1"/>
</dbReference>
<evidence type="ECO:0000256" key="3">
    <source>
        <dbReference type="ARBA" id="ARBA00022723"/>
    </source>
</evidence>
<comment type="cofactor">
    <cofactor evidence="5">
        <name>heme</name>
        <dbReference type="ChEBI" id="CHEBI:30413"/>
    </cofactor>
</comment>
<dbReference type="EMBL" id="JAGPNK010000037">
    <property type="protein sequence ID" value="KAH7303234.1"/>
    <property type="molecule type" value="Genomic_DNA"/>
</dbReference>
<evidence type="ECO:0000256" key="5">
    <source>
        <dbReference type="PIRSR" id="PIRSR602401-1"/>
    </source>
</evidence>
<dbReference type="Proteomes" id="UP000813444">
    <property type="component" value="Unassembled WGS sequence"/>
</dbReference>
<dbReference type="PANTHER" id="PTHR24291:SF167">
    <property type="entry name" value="CYTOCHROME P450 MONOOXYGENASE GLIC"/>
    <property type="match status" value="1"/>
</dbReference>